<sequence>ELSEHLRHPVILLSDEIVAHSRERVVVDSDRNVTIKRRLARVGELPYGAVDEEGRSMMLRFGDGHNLLVTGSTHDEHGFRKTADAEVHDKLVRRLAKKIQENRDFLADVVVAGPSEAEWGIVSFGCTSRSVEEVMTTDTSASSIRSLRLRTLWPFPDKEIKEFAQTVERLLVPELNLGQLAGEVSRAVGESVGVVSLNKIGGGLMIEPNEIVAAMASV</sequence>
<dbReference type="InterPro" id="IPR052368">
    <property type="entry name" value="2-oxoacid_oxidoreductase"/>
</dbReference>
<accession>X1VSB3</accession>
<gene>
    <name evidence="2" type="ORF">S12H4_47695</name>
</gene>
<comment type="caution">
    <text evidence="2">The sequence shown here is derived from an EMBL/GenBank/DDBJ whole genome shotgun (WGS) entry which is preliminary data.</text>
</comment>
<name>X1VSB3_9ZZZZ</name>
<dbReference type="AlphaFoldDB" id="X1VSB3"/>
<reference evidence="2" key="1">
    <citation type="journal article" date="2014" name="Front. Microbiol.">
        <title>High frequency of phylogenetically diverse reductive dehalogenase-homologous genes in deep subseafloor sedimentary metagenomes.</title>
        <authorList>
            <person name="Kawai M."/>
            <person name="Futagami T."/>
            <person name="Toyoda A."/>
            <person name="Takaki Y."/>
            <person name="Nishi S."/>
            <person name="Hori S."/>
            <person name="Arai W."/>
            <person name="Tsubouchi T."/>
            <person name="Morono Y."/>
            <person name="Uchiyama I."/>
            <person name="Ito T."/>
            <person name="Fujiyama A."/>
            <person name="Inagaki F."/>
            <person name="Takami H."/>
        </authorList>
    </citation>
    <scope>NUCLEOTIDE SEQUENCE</scope>
    <source>
        <strain evidence="2">Expedition CK06-06</strain>
    </source>
</reference>
<dbReference type="EMBL" id="BARW01029724">
    <property type="protein sequence ID" value="GAJ12585.1"/>
    <property type="molecule type" value="Genomic_DNA"/>
</dbReference>
<dbReference type="PANTHER" id="PTHR43088:SF1">
    <property type="entry name" value="SUBUNIT OF PYRUVATE:FLAVODOXIN OXIDOREDUCTASE"/>
    <property type="match status" value="1"/>
</dbReference>
<dbReference type="PANTHER" id="PTHR43088">
    <property type="entry name" value="SUBUNIT OF PYRUVATE:FLAVODOXIN OXIDOREDUCTASE-RELATED"/>
    <property type="match status" value="1"/>
</dbReference>
<organism evidence="2">
    <name type="scientific">marine sediment metagenome</name>
    <dbReference type="NCBI Taxonomy" id="412755"/>
    <lineage>
        <taxon>unclassified sequences</taxon>
        <taxon>metagenomes</taxon>
        <taxon>ecological metagenomes</taxon>
    </lineage>
</organism>
<dbReference type="Gene3D" id="3.40.50.920">
    <property type="match status" value="1"/>
</dbReference>
<dbReference type="InterPro" id="IPR033412">
    <property type="entry name" value="PFOR_II"/>
</dbReference>
<evidence type="ECO:0000259" key="1">
    <source>
        <dbReference type="Pfam" id="PF17147"/>
    </source>
</evidence>
<dbReference type="InterPro" id="IPR009014">
    <property type="entry name" value="Transketo_C/PFOR_II"/>
</dbReference>
<dbReference type="Pfam" id="PF17147">
    <property type="entry name" value="PFOR_II"/>
    <property type="match status" value="1"/>
</dbReference>
<proteinExistence type="predicted"/>
<feature type="domain" description="Pyruvate:ferredoxin oxidoreductase core" evidence="1">
    <location>
        <begin position="117"/>
        <end position="210"/>
    </location>
</feature>
<evidence type="ECO:0000313" key="2">
    <source>
        <dbReference type="EMBL" id="GAJ12585.1"/>
    </source>
</evidence>
<dbReference type="SUPFAM" id="SSF52922">
    <property type="entry name" value="TK C-terminal domain-like"/>
    <property type="match status" value="1"/>
</dbReference>
<protein>
    <recommendedName>
        <fullName evidence="1">Pyruvate:ferredoxin oxidoreductase core domain-containing protein</fullName>
    </recommendedName>
</protein>
<feature type="non-terminal residue" evidence="2">
    <location>
        <position position="1"/>
    </location>
</feature>